<dbReference type="RefSeq" id="WP_141714027.1">
    <property type="nucleotide sequence ID" value="NZ_FMHU01000001.1"/>
</dbReference>
<accession>A0A1C6RKV5</accession>
<evidence type="ECO:0000259" key="2">
    <source>
        <dbReference type="Pfam" id="PF18862"/>
    </source>
</evidence>
<dbReference type="InterPro" id="IPR041223">
    <property type="entry name" value="ApeA_NTD"/>
</dbReference>
<keyword evidence="4" id="KW-1185">Reference proteome</keyword>
<feature type="domain" description="ApeA N-terminal" evidence="2">
    <location>
        <begin position="9"/>
        <end position="286"/>
    </location>
</feature>
<dbReference type="EMBL" id="FMHU01000001">
    <property type="protein sequence ID" value="SCL17664.1"/>
    <property type="molecule type" value="Genomic_DNA"/>
</dbReference>
<dbReference type="AlphaFoldDB" id="A0A1C6RKV5"/>
<proteinExistence type="predicted"/>
<organism evidence="3 4">
    <name type="scientific">Micromonospora inyonensis</name>
    <dbReference type="NCBI Taxonomy" id="47866"/>
    <lineage>
        <taxon>Bacteria</taxon>
        <taxon>Bacillati</taxon>
        <taxon>Actinomycetota</taxon>
        <taxon>Actinomycetes</taxon>
        <taxon>Micromonosporales</taxon>
        <taxon>Micromonosporaceae</taxon>
        <taxon>Micromonospora</taxon>
    </lineage>
</organism>
<gene>
    <name evidence="3" type="ORF">GA0074694_2089</name>
</gene>
<evidence type="ECO:0000259" key="1">
    <source>
        <dbReference type="Pfam" id="PF18739"/>
    </source>
</evidence>
<reference evidence="4" key="1">
    <citation type="submission" date="2016-06" db="EMBL/GenBank/DDBJ databases">
        <authorList>
            <person name="Varghese N."/>
        </authorList>
    </citation>
    <scope>NUCLEOTIDE SEQUENCE [LARGE SCALE GENOMIC DNA]</scope>
    <source>
        <strain evidence="4">DSM 46123</strain>
    </source>
</reference>
<dbReference type="InterPro" id="IPR041229">
    <property type="entry name" value="HEPN_Apea"/>
</dbReference>
<dbReference type="Pfam" id="PF18862">
    <property type="entry name" value="ApeA_NTD1"/>
    <property type="match status" value="1"/>
</dbReference>
<dbReference type="Proteomes" id="UP000198906">
    <property type="component" value="Unassembled WGS sequence"/>
</dbReference>
<protein>
    <submittedName>
        <fullName evidence="3">Uncharacterized protein</fullName>
    </submittedName>
</protein>
<feature type="domain" description="Apea-like HEPN" evidence="1">
    <location>
        <begin position="323"/>
        <end position="458"/>
    </location>
</feature>
<dbReference type="Pfam" id="PF18739">
    <property type="entry name" value="HEPN_Apea"/>
    <property type="match status" value="1"/>
</dbReference>
<name>A0A1C6RKV5_9ACTN</name>
<evidence type="ECO:0000313" key="4">
    <source>
        <dbReference type="Proteomes" id="UP000198906"/>
    </source>
</evidence>
<sequence length="486" mass="53186">MPSNERLMIGQFWFANNPDLVVPGRLDLTGERPRVELHGALSSSVREVPSGVPGISQFVNAPPPKPQTLYGEVLGIARRVTVIDAYQVHKTGDVLSTWSDGSSGGLQQQILEGEYAILGVHAQDADVPFSALHFRLCFQDAWAQLSGLSMAINPDPHNRTVSMNYAMPEPIVVPLPGGDGHLTLEAASAISPLRVAGAYILTRTYLKVELDEGVTVRAAWARFVLSASALLTLLHDKACKPTEFEVQDVASGKWYRVHMPGLVSDPSDVRSPKIDEPALLTRSELGLERLAAWFDLAHRLAPLPYVVADAVQATGRAVESLLLELAAAAEGIHRRLYPGSRRLTEQETSEALEALKELDLNPAAKEVLRSAMGTYLWDVSFPQRLRQLSEDVSSAMPGVTGKPGKWKSAVCDARNGFAHFLVSKESDEAKILGYAALHKSLRWLLTGRILLELGVPAELLAQRLAEFRKYNHFLMNAKESLPNIYG</sequence>
<evidence type="ECO:0000313" key="3">
    <source>
        <dbReference type="EMBL" id="SCL17664.1"/>
    </source>
</evidence>